<dbReference type="Pfam" id="PF00565">
    <property type="entry name" value="SNase"/>
    <property type="match status" value="1"/>
</dbReference>
<reference evidence="2" key="1">
    <citation type="journal article" date="2015" name="Nature">
        <title>Complex archaea that bridge the gap between prokaryotes and eukaryotes.</title>
        <authorList>
            <person name="Spang A."/>
            <person name="Saw J.H."/>
            <person name="Jorgensen S.L."/>
            <person name="Zaremba-Niedzwiedzka K."/>
            <person name="Martijn J."/>
            <person name="Lind A.E."/>
            <person name="van Eijk R."/>
            <person name="Schleper C."/>
            <person name="Guy L."/>
            <person name="Ettema T.J."/>
        </authorList>
    </citation>
    <scope>NUCLEOTIDE SEQUENCE</scope>
</reference>
<dbReference type="Gene3D" id="2.40.50.90">
    <property type="match status" value="1"/>
</dbReference>
<protein>
    <recommendedName>
        <fullName evidence="1">TNase-like domain-containing protein</fullName>
    </recommendedName>
</protein>
<dbReference type="GO" id="GO:0004518">
    <property type="term" value="F:nuclease activity"/>
    <property type="evidence" value="ECO:0007669"/>
    <property type="project" value="InterPro"/>
</dbReference>
<gene>
    <name evidence="2" type="ORF">LCGC14_2241180</name>
</gene>
<dbReference type="PROSITE" id="PS01284">
    <property type="entry name" value="TNASE_2"/>
    <property type="match status" value="1"/>
</dbReference>
<dbReference type="GO" id="GO:0003676">
    <property type="term" value="F:nucleic acid binding"/>
    <property type="evidence" value="ECO:0007669"/>
    <property type="project" value="InterPro"/>
</dbReference>
<dbReference type="EMBL" id="LAZR01030351">
    <property type="protein sequence ID" value="KKL56865.1"/>
    <property type="molecule type" value="Genomic_DNA"/>
</dbReference>
<evidence type="ECO:0000259" key="1">
    <source>
        <dbReference type="PROSITE" id="PS50830"/>
    </source>
</evidence>
<dbReference type="InterPro" id="IPR016071">
    <property type="entry name" value="Staphylococal_nuclease_OB-fold"/>
</dbReference>
<name>A0A0F9FI00_9ZZZZ</name>
<dbReference type="AlphaFoldDB" id="A0A0F9FI00"/>
<feature type="domain" description="TNase-like" evidence="1">
    <location>
        <begin position="44"/>
        <end position="124"/>
    </location>
</feature>
<dbReference type="SUPFAM" id="SSF50199">
    <property type="entry name" value="Staphylococcal nuclease"/>
    <property type="match status" value="1"/>
</dbReference>
<comment type="caution">
    <text evidence="2">The sequence shown here is derived from an EMBL/GenBank/DDBJ whole genome shotgun (WGS) entry which is preliminary data.</text>
</comment>
<dbReference type="PROSITE" id="PS50830">
    <property type="entry name" value="TNASE_3"/>
    <property type="match status" value="1"/>
</dbReference>
<evidence type="ECO:0000313" key="2">
    <source>
        <dbReference type="EMBL" id="KKL56865.1"/>
    </source>
</evidence>
<dbReference type="InterPro" id="IPR002071">
    <property type="entry name" value="Thermonucl_AS"/>
</dbReference>
<sequence length="140" mass="15429">MKYWLNRSPVGFFLVLFIVGIVAANVVVAITTPPATAPVSGDYVERVIDGDTFDLVSGERIRLFAINAPEAATEDYGYATRIALRQMVRGTEVQLLRKGLDKYGRTLACVYTQEGISVDNYLLSLPGVRKWRGVSCPLSQ</sequence>
<proteinExistence type="predicted"/>
<accession>A0A0F9FI00</accession>
<dbReference type="SMART" id="SM00318">
    <property type="entry name" value="SNc"/>
    <property type="match status" value="1"/>
</dbReference>
<organism evidence="2">
    <name type="scientific">marine sediment metagenome</name>
    <dbReference type="NCBI Taxonomy" id="412755"/>
    <lineage>
        <taxon>unclassified sequences</taxon>
        <taxon>metagenomes</taxon>
        <taxon>ecological metagenomes</taxon>
    </lineage>
</organism>
<dbReference type="InterPro" id="IPR035437">
    <property type="entry name" value="SNase_OB-fold_sf"/>
</dbReference>